<evidence type="ECO:0000313" key="5">
    <source>
        <dbReference type="EMBL" id="RWU19307.1"/>
    </source>
</evidence>
<evidence type="ECO:0000313" key="6">
    <source>
        <dbReference type="Proteomes" id="UP000288983"/>
    </source>
</evidence>
<dbReference type="OrthoDB" id="9813892at2"/>
<dbReference type="Proteomes" id="UP000288983">
    <property type="component" value="Unassembled WGS sequence"/>
</dbReference>
<accession>A0A443ZKE4</accession>
<comment type="caution">
    <text evidence="5">The sequence shown here is derived from an EMBL/GenBank/DDBJ whole genome shotgun (WGS) entry which is preliminary data.</text>
</comment>
<organism evidence="5 6">
    <name type="scientific">Pseudomonas alkylphenolica</name>
    <dbReference type="NCBI Taxonomy" id="237609"/>
    <lineage>
        <taxon>Bacteria</taxon>
        <taxon>Pseudomonadati</taxon>
        <taxon>Pseudomonadota</taxon>
        <taxon>Gammaproteobacteria</taxon>
        <taxon>Pseudomonadales</taxon>
        <taxon>Pseudomonadaceae</taxon>
        <taxon>Pseudomonas</taxon>
    </lineage>
</organism>
<proteinExistence type="predicted"/>
<keyword evidence="3" id="KW-1133">Transmembrane helix</keyword>
<protein>
    <submittedName>
        <fullName evidence="5">Glycosyl hydrolase</fullName>
    </submittedName>
</protein>
<evidence type="ECO:0000256" key="1">
    <source>
        <dbReference type="ARBA" id="ARBA00022531"/>
    </source>
</evidence>
<reference evidence="5 6" key="1">
    <citation type="submission" date="2018-06" db="EMBL/GenBank/DDBJ databases">
        <title>Bacteria isolated from soil of Wuhan.</title>
        <authorList>
            <person name="Wei X."/>
            <person name="Chunhua H."/>
        </authorList>
    </citation>
    <scope>NUCLEOTIDE SEQUENCE [LARGE SCALE GENOMIC DNA]</scope>
    <source>
        <strain evidence="6">xwS2</strain>
    </source>
</reference>
<dbReference type="PANTHER" id="PTHR47199:SF2">
    <property type="entry name" value="PHOTOSYSTEM II STABILITY_ASSEMBLY FACTOR HCF136, CHLOROPLASTIC"/>
    <property type="match status" value="1"/>
</dbReference>
<dbReference type="GO" id="GO:0009523">
    <property type="term" value="C:photosystem II"/>
    <property type="evidence" value="ECO:0007669"/>
    <property type="project" value="UniProtKB-KW"/>
</dbReference>
<evidence type="ECO:0000259" key="4">
    <source>
        <dbReference type="Pfam" id="PF14870"/>
    </source>
</evidence>
<keyword evidence="3" id="KW-0812">Transmembrane</keyword>
<keyword evidence="1" id="KW-0602">Photosynthesis</keyword>
<dbReference type="AlphaFoldDB" id="A0A443ZKE4"/>
<keyword evidence="3" id="KW-0472">Membrane</keyword>
<dbReference type="EMBL" id="QJRG01000048">
    <property type="protein sequence ID" value="RWU19307.1"/>
    <property type="molecule type" value="Genomic_DNA"/>
</dbReference>
<dbReference type="Pfam" id="PF14870">
    <property type="entry name" value="PSII_BNR"/>
    <property type="match status" value="1"/>
</dbReference>
<dbReference type="SUPFAM" id="SSF110296">
    <property type="entry name" value="Oligoxyloglucan reducing end-specific cellobiohydrolase"/>
    <property type="match status" value="1"/>
</dbReference>
<dbReference type="InterPro" id="IPR015943">
    <property type="entry name" value="WD40/YVTN_repeat-like_dom_sf"/>
</dbReference>
<dbReference type="GO" id="GO:0016787">
    <property type="term" value="F:hydrolase activity"/>
    <property type="evidence" value="ECO:0007669"/>
    <property type="project" value="UniProtKB-KW"/>
</dbReference>
<keyword evidence="5" id="KW-0378">Hydrolase</keyword>
<feature type="domain" description="Photosynthesis system II assembly factor Ycf48/Hcf136-like" evidence="4">
    <location>
        <begin position="100"/>
        <end position="223"/>
    </location>
</feature>
<sequence length="346" mass="37331">MSNLVTSDLSLPKASALRPGARLMKLTMAVLPWVIIASLLWAGLFIRPQPVGSTIEPAALENRDQFYGLARLPGGELLASGSYGKVLLIGTDGTVSRLPTPTRNTLQDIAAWDASHLVAVGNDGVILRSTDSGKSWTQVQDVPRSAVANKLNRVRVAAGGLAIATGEMGALLISHDFAQSWQRLREEEDVAWNDVAILDGGHLVLVGEFGRVMLGNVNGQDWQEVSAGVDASLMALNFRDAQNGVAVGLEGAVLQTRDGGLTWQVVDVGLHEHLFDVAWLPAQQHWFVTGALGRWASGDGSDWHRGILDERDLSWHVRALPVDGGLWLAGADLGQWDGRRWSRLQP</sequence>
<keyword evidence="2" id="KW-0604">Photosystem II</keyword>
<dbReference type="GO" id="GO:0015979">
    <property type="term" value="P:photosynthesis"/>
    <property type="evidence" value="ECO:0007669"/>
    <property type="project" value="UniProtKB-KW"/>
</dbReference>
<evidence type="ECO:0000256" key="3">
    <source>
        <dbReference type="SAM" id="Phobius"/>
    </source>
</evidence>
<feature type="transmembrane region" description="Helical" evidence="3">
    <location>
        <begin position="26"/>
        <end position="46"/>
    </location>
</feature>
<dbReference type="InterPro" id="IPR028203">
    <property type="entry name" value="PSII_CF48-like_dom"/>
</dbReference>
<gene>
    <name evidence="5" type="ORF">DM813_23675</name>
</gene>
<dbReference type="Gene3D" id="2.130.10.10">
    <property type="entry name" value="YVTN repeat-like/Quinoprotein amine dehydrogenase"/>
    <property type="match status" value="1"/>
</dbReference>
<dbReference type="PANTHER" id="PTHR47199">
    <property type="entry name" value="PHOTOSYSTEM II STABILITY/ASSEMBLY FACTOR HCF136, CHLOROPLASTIC"/>
    <property type="match status" value="1"/>
</dbReference>
<evidence type="ECO:0000256" key="2">
    <source>
        <dbReference type="ARBA" id="ARBA00023276"/>
    </source>
</evidence>
<name>A0A443ZKE4_9PSED</name>